<organism evidence="1">
    <name type="scientific">bioreactor metagenome</name>
    <dbReference type="NCBI Taxonomy" id="1076179"/>
    <lineage>
        <taxon>unclassified sequences</taxon>
        <taxon>metagenomes</taxon>
        <taxon>ecological metagenomes</taxon>
    </lineage>
</organism>
<evidence type="ECO:0000313" key="1">
    <source>
        <dbReference type="EMBL" id="MPM61142.1"/>
    </source>
</evidence>
<reference evidence="1" key="1">
    <citation type="submission" date="2019-08" db="EMBL/GenBank/DDBJ databases">
        <authorList>
            <person name="Kucharzyk K."/>
            <person name="Murdoch R.W."/>
            <person name="Higgins S."/>
            <person name="Loffler F."/>
        </authorList>
    </citation>
    <scope>NUCLEOTIDE SEQUENCE</scope>
</reference>
<dbReference type="EMBL" id="VSSQ01018173">
    <property type="protein sequence ID" value="MPM61142.1"/>
    <property type="molecule type" value="Genomic_DNA"/>
</dbReference>
<accession>A0A645B6W0</accession>
<sequence>MLQRGDELPRLQQAFVRAGIKPGVAPAHDFHVQLALFKIQTIEVGDLQFAAR</sequence>
<gene>
    <name evidence="1" type="ORF">SDC9_107996</name>
</gene>
<name>A0A645B6W0_9ZZZZ</name>
<proteinExistence type="predicted"/>
<comment type="caution">
    <text evidence="1">The sequence shown here is derived from an EMBL/GenBank/DDBJ whole genome shotgun (WGS) entry which is preliminary data.</text>
</comment>
<dbReference type="AlphaFoldDB" id="A0A645B6W0"/>
<protein>
    <submittedName>
        <fullName evidence="1">Uncharacterized protein</fullName>
    </submittedName>
</protein>